<dbReference type="STRING" id="216.LS73_05110"/>
<reference evidence="4 5" key="1">
    <citation type="journal article" date="2014" name="Genome Announc.">
        <title>Draft genome sequences of eight enterohepatic helicobacter species isolated from both laboratory and wild rodents.</title>
        <authorList>
            <person name="Sheh A."/>
            <person name="Shen Z."/>
            <person name="Fox J.G."/>
        </authorList>
    </citation>
    <scope>NUCLEOTIDE SEQUENCE [LARGE SCALE GENOMIC DNA]</scope>
    <source>
        <strain evidence="4 5">ST1</strain>
    </source>
</reference>
<evidence type="ECO:0008006" key="7">
    <source>
        <dbReference type="Google" id="ProtNLM"/>
    </source>
</evidence>
<dbReference type="OrthoDB" id="5329369at2"/>
<evidence type="ECO:0000313" key="6">
    <source>
        <dbReference type="Proteomes" id="UP000255139"/>
    </source>
</evidence>
<dbReference type="RefSeq" id="WP_034557962.1">
    <property type="nucleotide sequence ID" value="NZ_FZML01000012.1"/>
</dbReference>
<dbReference type="SUPFAM" id="SSF53756">
    <property type="entry name" value="UDP-Glycosyltransferase/glycogen phosphorylase"/>
    <property type="match status" value="1"/>
</dbReference>
<dbReference type="GO" id="GO:0009244">
    <property type="term" value="P:lipopolysaccharide core region biosynthetic process"/>
    <property type="evidence" value="ECO:0007669"/>
    <property type="project" value="TreeGrafter"/>
</dbReference>
<dbReference type="InterPro" id="IPR051199">
    <property type="entry name" value="LPS_LOS_Heptosyltrfase"/>
</dbReference>
<dbReference type="GO" id="GO:0005829">
    <property type="term" value="C:cytosol"/>
    <property type="evidence" value="ECO:0007669"/>
    <property type="project" value="TreeGrafter"/>
</dbReference>
<dbReference type="InterPro" id="IPR002201">
    <property type="entry name" value="Glyco_trans_9"/>
</dbReference>
<evidence type="ECO:0000313" key="5">
    <source>
        <dbReference type="Proteomes" id="UP000029922"/>
    </source>
</evidence>
<reference evidence="3 6" key="2">
    <citation type="submission" date="2018-06" db="EMBL/GenBank/DDBJ databases">
        <authorList>
            <consortium name="Pathogen Informatics"/>
            <person name="Doyle S."/>
        </authorList>
    </citation>
    <scope>NUCLEOTIDE SEQUENCE [LARGE SCALE GENOMIC DNA]</scope>
    <source>
        <strain evidence="3 6">NCTC12714</strain>
    </source>
</reference>
<evidence type="ECO:0000256" key="1">
    <source>
        <dbReference type="ARBA" id="ARBA00022676"/>
    </source>
</evidence>
<evidence type="ECO:0000256" key="2">
    <source>
        <dbReference type="ARBA" id="ARBA00022679"/>
    </source>
</evidence>
<organism evidence="3 6">
    <name type="scientific">Helicobacter muridarum</name>
    <dbReference type="NCBI Taxonomy" id="216"/>
    <lineage>
        <taxon>Bacteria</taxon>
        <taxon>Pseudomonadati</taxon>
        <taxon>Campylobacterota</taxon>
        <taxon>Epsilonproteobacteria</taxon>
        <taxon>Campylobacterales</taxon>
        <taxon>Helicobacteraceae</taxon>
        <taxon>Helicobacter</taxon>
    </lineage>
</organism>
<evidence type="ECO:0000313" key="3">
    <source>
        <dbReference type="EMBL" id="STQ86136.1"/>
    </source>
</evidence>
<dbReference type="EMBL" id="UGJE01000002">
    <property type="protein sequence ID" value="STQ86136.1"/>
    <property type="molecule type" value="Genomic_DNA"/>
</dbReference>
<name>A0A099TXX0_9HELI</name>
<dbReference type="Pfam" id="PF01075">
    <property type="entry name" value="Glyco_transf_9"/>
    <property type="match status" value="1"/>
</dbReference>
<dbReference type="Proteomes" id="UP000029922">
    <property type="component" value="Unassembled WGS sequence"/>
</dbReference>
<evidence type="ECO:0000313" key="4">
    <source>
        <dbReference type="EMBL" id="TLD99274.1"/>
    </source>
</evidence>
<keyword evidence="2" id="KW-0808">Transferase</keyword>
<accession>A0A099TXX0</accession>
<sequence length="355" mass="40397">MVVGFIHHYGLGDNINCFQALYECKKFYNCHLIVFGNALMKRLLQYCSFVDDVVDIHILTKESALHIKEYNCDYLILTNAKGGYIRDLAACDTQVITGIKISSLIASYCRTIPICSLAIYRRMSNAERISMLVREINPSIYDCHKQIECMGLQPILELCRIQTSLEHKANITSFLQKTMVECSSYLYLIAINPFNIASKYTLPQSAWLKLIQIIARIPYCRVLVITYPAVHDGFMKQMQQFSDTLDSEITIFKNNDDVLNLVEMLSRVSLLISPSTGPIHIASNLAIPTLGVFSKKDTIKWATRDKRYVVVDCESLELELDSNKSDVIIKQIVQNVESLLAINSLPRFIFPNTKK</sequence>
<dbReference type="GO" id="GO:0008713">
    <property type="term" value="F:ADP-heptose-lipopolysaccharide heptosyltransferase activity"/>
    <property type="evidence" value="ECO:0007669"/>
    <property type="project" value="TreeGrafter"/>
</dbReference>
<protein>
    <recommendedName>
        <fullName evidence="7">Lipopolysaccharide heptosyltransferase family protein</fullName>
    </recommendedName>
</protein>
<dbReference type="Proteomes" id="UP000255139">
    <property type="component" value="Unassembled WGS sequence"/>
</dbReference>
<gene>
    <name evidence="4" type="ORF">LS73_007605</name>
    <name evidence="3" type="ORF">NCTC12714_00927</name>
</gene>
<dbReference type="PANTHER" id="PTHR30160:SF15">
    <property type="entry name" value="GLYCOSYLTRANSFERASE HI_0523-RELATED"/>
    <property type="match status" value="1"/>
</dbReference>
<proteinExistence type="predicted"/>
<dbReference type="EMBL" id="JRPD02000019">
    <property type="protein sequence ID" value="TLD99274.1"/>
    <property type="molecule type" value="Genomic_DNA"/>
</dbReference>
<dbReference type="AlphaFoldDB" id="A0A099TXX0"/>
<keyword evidence="1" id="KW-0328">Glycosyltransferase</keyword>
<dbReference type="PANTHER" id="PTHR30160">
    <property type="entry name" value="TETRAACYLDISACCHARIDE 4'-KINASE-RELATED"/>
    <property type="match status" value="1"/>
</dbReference>
<dbReference type="Gene3D" id="3.40.50.2000">
    <property type="entry name" value="Glycogen Phosphorylase B"/>
    <property type="match status" value="1"/>
</dbReference>
<keyword evidence="6" id="KW-1185">Reference proteome</keyword>